<reference evidence="1 2" key="1">
    <citation type="journal article" date="2019" name="Commun. Biol.">
        <title>The bagworm genome reveals a unique fibroin gene that provides high tensile strength.</title>
        <authorList>
            <person name="Kono N."/>
            <person name="Nakamura H."/>
            <person name="Ohtoshi R."/>
            <person name="Tomita M."/>
            <person name="Numata K."/>
            <person name="Arakawa K."/>
        </authorList>
    </citation>
    <scope>NUCLEOTIDE SEQUENCE [LARGE SCALE GENOMIC DNA]</scope>
</reference>
<protein>
    <submittedName>
        <fullName evidence="1">Uncharacterized protein</fullName>
    </submittedName>
</protein>
<keyword evidence="2" id="KW-1185">Reference proteome</keyword>
<proteinExistence type="predicted"/>
<evidence type="ECO:0000313" key="1">
    <source>
        <dbReference type="EMBL" id="GBP15700.1"/>
    </source>
</evidence>
<organism evidence="1 2">
    <name type="scientific">Eumeta variegata</name>
    <name type="common">Bagworm moth</name>
    <name type="synonym">Eumeta japonica</name>
    <dbReference type="NCBI Taxonomy" id="151549"/>
    <lineage>
        <taxon>Eukaryota</taxon>
        <taxon>Metazoa</taxon>
        <taxon>Ecdysozoa</taxon>
        <taxon>Arthropoda</taxon>
        <taxon>Hexapoda</taxon>
        <taxon>Insecta</taxon>
        <taxon>Pterygota</taxon>
        <taxon>Neoptera</taxon>
        <taxon>Endopterygota</taxon>
        <taxon>Lepidoptera</taxon>
        <taxon>Glossata</taxon>
        <taxon>Ditrysia</taxon>
        <taxon>Tineoidea</taxon>
        <taxon>Psychidae</taxon>
        <taxon>Oiketicinae</taxon>
        <taxon>Eumeta</taxon>
    </lineage>
</organism>
<dbReference type="Proteomes" id="UP000299102">
    <property type="component" value="Unassembled WGS sequence"/>
</dbReference>
<comment type="caution">
    <text evidence="1">The sequence shown here is derived from an EMBL/GenBank/DDBJ whole genome shotgun (WGS) entry which is preliminary data.</text>
</comment>
<name>A0A4C1TP00_EUMVA</name>
<evidence type="ECO:0000313" key="2">
    <source>
        <dbReference type="Proteomes" id="UP000299102"/>
    </source>
</evidence>
<gene>
    <name evidence="1" type="ORF">EVAR_5387_1</name>
</gene>
<accession>A0A4C1TP00</accession>
<dbReference type="AlphaFoldDB" id="A0A4C1TP00"/>
<dbReference type="EMBL" id="BGZK01000073">
    <property type="protein sequence ID" value="GBP15700.1"/>
    <property type="molecule type" value="Genomic_DNA"/>
</dbReference>
<sequence length="290" mass="31715">MRTRASEITLSLRSRMPSSLRWRRLAIPQPALGQRGELKTPDVVNLFAVQKWVSSIENESSGDSLPPITPYSPSVPAFFSPYQKDWQRIGGTFGRARMRDGDILLSGGSCARLQHEKADGRDWRLGVLSEAHSGCFNLIQVKPAIQPFQTVTRRTIPCTSPKFAIRPGHFKSAAAGTFGRFSIFARDTNPKRIRLHIHVGEITAAPAPPRNSTHATSVVKLVVRGMAKLSRYLQYTGAAPIGPSNIGPLEEVAVLICKADAAEFRAACTHCAGAANWPSVVTFDKLDRST</sequence>